<evidence type="ECO:0000313" key="3">
    <source>
        <dbReference type="EMBL" id="QTA84803.1"/>
    </source>
</evidence>
<proteinExistence type="predicted"/>
<keyword evidence="4" id="KW-1185">Reference proteome</keyword>
<protein>
    <submittedName>
        <fullName evidence="3">Filamentous hemagglutinin family N-terminal domain-containing protein</fullName>
    </submittedName>
</protein>
<evidence type="ECO:0000313" key="4">
    <source>
        <dbReference type="Proteomes" id="UP000663722"/>
    </source>
</evidence>
<dbReference type="InterPro" id="IPR012334">
    <property type="entry name" value="Pectin_lyas_fold"/>
</dbReference>
<dbReference type="Proteomes" id="UP000663722">
    <property type="component" value="Chromosome"/>
</dbReference>
<evidence type="ECO:0000256" key="1">
    <source>
        <dbReference type="SAM" id="MobiDB-lite"/>
    </source>
</evidence>
<accession>A0A975BGD0</accession>
<dbReference type="Gene3D" id="2.160.20.10">
    <property type="entry name" value="Single-stranded right-handed beta-helix, Pectin lyase-like"/>
    <property type="match status" value="2"/>
</dbReference>
<name>A0A975BGD0_9BACT</name>
<gene>
    <name evidence="3" type="ORF">dnm_008030</name>
</gene>
<evidence type="ECO:0000259" key="2">
    <source>
        <dbReference type="SMART" id="SM00912"/>
    </source>
</evidence>
<dbReference type="RefSeq" id="WP_207681126.1">
    <property type="nucleotide sequence ID" value="NZ_CP061800.1"/>
</dbReference>
<organism evidence="3 4">
    <name type="scientific">Desulfonema magnum</name>
    <dbReference type="NCBI Taxonomy" id="45655"/>
    <lineage>
        <taxon>Bacteria</taxon>
        <taxon>Pseudomonadati</taxon>
        <taxon>Thermodesulfobacteriota</taxon>
        <taxon>Desulfobacteria</taxon>
        <taxon>Desulfobacterales</taxon>
        <taxon>Desulfococcaceae</taxon>
        <taxon>Desulfonema</taxon>
    </lineage>
</organism>
<dbReference type="SMART" id="SM00912">
    <property type="entry name" value="Haemagg_act"/>
    <property type="match status" value="1"/>
</dbReference>
<dbReference type="InterPro" id="IPR008638">
    <property type="entry name" value="FhaB/CdiA-like_TPS"/>
</dbReference>
<feature type="domain" description="Filamentous haemagglutinin FhaB/tRNA nuclease CdiA-like TPS" evidence="2">
    <location>
        <begin position="22"/>
        <end position="148"/>
    </location>
</feature>
<feature type="region of interest" description="Disordered" evidence="1">
    <location>
        <begin position="803"/>
        <end position="824"/>
    </location>
</feature>
<dbReference type="NCBIfam" id="TIGR01901">
    <property type="entry name" value="adhes_NPXG"/>
    <property type="match status" value="1"/>
</dbReference>
<dbReference type="SUPFAM" id="SSF51126">
    <property type="entry name" value="Pectin lyase-like"/>
    <property type="match status" value="2"/>
</dbReference>
<sequence length="824" mass="84921">MKRTFPQFIVIVILGLLFFNFRSSAQVIMDGTMGTDGMLNGPLYDIKAEYGRQAGANLFHSFSQFNVDTGEVANFRVSHAIQNIITRVTGGNVSLIDGTLRSEISETSEISGANLYLLNPTGVIFGANASLDIGGSFHISTSDYLRMGEYERFYVDRDEEILSTARPAAFGFLDSDVAPISFKGRGKIEESDWDGKPAGLSVTENEAISVIGGETEITGTYYQSGDTSELLGSLSAPGGGIDIASVASSGEAVVTESGLDVSSFRALGKITLSDHALVNVSGEGSGNIFIRTGQFFASNNSSMKADTTGEKHGGITEIRADTVSLSKSDIFSDTSGTGKGGSIRLCVKDFVELSEVSKIFADATGKEINAGDAGDVFIETKNISLSKGSIVSSDTFNGGGNGGSVTISGHDNGFAELIEVDDSKVYSGAIGGTFSNSGDAGSVNLKAENISFTNGGLIASESTGSGKGGHIMIRASDSLSFHGSSSGKTPSKAYTSALGKGEYAGDAGKIFIEAGSTISFKDGGGVTASTEGEGNAGIIKLETARLELDTHASVSSASISEGKGGDAGKISITAEDSVRLNNKSFVTTSTKGEGMAGDIALKTPRLEMSGNSAISSESISENQGGNAGSITLQVSESMKLSGYSSVTTEASGAGGGKILVNAGNLIYLLRGEITSSVQVGEGKGGDVMVGSSGEGEGEGEGPQFVILNHAPVTANADTGDGGAIFIHTDNYLKSSDSKVTATSKRGNDGTVKIEAPNLDISSGLLVLPANYLDAARWMKIPCSARTGENVSRFVIRGRDASAAAPGDLQTGPSIWFDNPDSEKE</sequence>
<dbReference type="EMBL" id="CP061800">
    <property type="protein sequence ID" value="QTA84803.1"/>
    <property type="molecule type" value="Genomic_DNA"/>
</dbReference>
<dbReference type="Pfam" id="PF05860">
    <property type="entry name" value="TPS"/>
    <property type="match status" value="1"/>
</dbReference>
<reference evidence="3" key="1">
    <citation type="journal article" date="2021" name="Microb. Physiol.">
        <title>Proteogenomic Insights into the Physiology of Marine, Sulfate-Reducing, Filamentous Desulfonema limicola and Desulfonema magnum.</title>
        <authorList>
            <person name="Schnaars V."/>
            <person name="Wohlbrand L."/>
            <person name="Scheve S."/>
            <person name="Hinrichs C."/>
            <person name="Reinhardt R."/>
            <person name="Rabus R."/>
        </authorList>
    </citation>
    <scope>NUCLEOTIDE SEQUENCE</scope>
    <source>
        <strain evidence="3">4be13</strain>
    </source>
</reference>
<dbReference type="InterPro" id="IPR011050">
    <property type="entry name" value="Pectin_lyase_fold/virulence"/>
</dbReference>
<dbReference type="KEGG" id="dmm:dnm_008030"/>
<dbReference type="AlphaFoldDB" id="A0A975BGD0"/>